<feature type="domain" description="Ig-like" evidence="8">
    <location>
        <begin position="248"/>
        <end position="340"/>
    </location>
</feature>
<feature type="signal peptide" evidence="7">
    <location>
        <begin position="1"/>
        <end position="24"/>
    </location>
</feature>
<evidence type="ECO:0000256" key="7">
    <source>
        <dbReference type="SAM" id="SignalP"/>
    </source>
</evidence>
<dbReference type="InterPro" id="IPR007110">
    <property type="entry name" value="Ig-like_dom"/>
</dbReference>
<sequence>MRNLTWLLFLYLSMGILYKDRCNASPLPEDYQEDEDYYDDDDGEQGTSSIGPSVPSSPPYFEQTDILLNAKPGDDVIINCDVRNYQISNAVMWYKNSNIVANGQNALTNRVESMKNNSIKIQSVTLEDADDYYCVVLPQNVRQHTKLQVVGARLSIFCDGRDVTDRSQTFKQGDNHKLECRTNLPNKTDIKWSFNGQRLDISSSEAESGVIVLENIEEDDAGVYQCLGDDGSRDPPHGMVSIEVHYSPNVWTHRHHVNAQAGGNADLHCDYRANPIASSFWLKNDKVLNLSEKYKIISSTHKGHNRTTLIVKDINDNDLGEYRCTVDNVIDSKQARVQLSYNPETPQFEDKKIDGSQVTLHWLVRSQQPLSEAVLDYKLSGSYTWSTVSVIHTQRHNETSGIWKISHQMELTPGNWHARVKTKNTKGWSNFSPSHDFVIQDLDDYNDNSDSDLPPDDLMRAGFGGGGNGASMLRHTIIYLLPGLLTMLLRH</sequence>
<dbReference type="InterPro" id="IPR051275">
    <property type="entry name" value="Cell_adhesion_signaling"/>
</dbReference>
<dbReference type="InterPro" id="IPR003598">
    <property type="entry name" value="Ig_sub2"/>
</dbReference>
<feature type="domain" description="Ig-like" evidence="8">
    <location>
        <begin position="52"/>
        <end position="136"/>
    </location>
</feature>
<dbReference type="PROSITE" id="PS50835">
    <property type="entry name" value="IG_LIKE"/>
    <property type="match status" value="3"/>
</dbReference>
<evidence type="ECO:0000256" key="6">
    <source>
        <dbReference type="SAM" id="MobiDB-lite"/>
    </source>
</evidence>
<keyword evidence="3" id="KW-1015">Disulfide bond</keyword>
<name>A0A6J2UGQ8_DROLE</name>
<dbReference type="GO" id="GO:0030154">
    <property type="term" value="P:cell differentiation"/>
    <property type="evidence" value="ECO:0007669"/>
    <property type="project" value="UniProtKB-ARBA"/>
</dbReference>
<dbReference type="GO" id="GO:0005911">
    <property type="term" value="C:cell-cell junction"/>
    <property type="evidence" value="ECO:0007669"/>
    <property type="project" value="TreeGrafter"/>
</dbReference>
<dbReference type="InterPro" id="IPR013783">
    <property type="entry name" value="Ig-like_fold"/>
</dbReference>
<comment type="subcellular location">
    <subcellularLocation>
        <location evidence="1">Membrane</location>
        <topology evidence="1">Single-pass type I membrane protein</topology>
    </subcellularLocation>
</comment>
<dbReference type="InterPro" id="IPR013098">
    <property type="entry name" value="Ig_I-set"/>
</dbReference>
<dbReference type="SUPFAM" id="SSF48726">
    <property type="entry name" value="Immunoglobulin"/>
    <property type="match status" value="3"/>
</dbReference>
<gene>
    <name evidence="10" type="primary">LOC115633911</name>
</gene>
<dbReference type="GO" id="GO:0005886">
    <property type="term" value="C:plasma membrane"/>
    <property type="evidence" value="ECO:0007669"/>
    <property type="project" value="TreeGrafter"/>
</dbReference>
<dbReference type="SMART" id="SM00408">
    <property type="entry name" value="IGc2"/>
    <property type="match status" value="3"/>
</dbReference>
<protein>
    <submittedName>
        <fullName evidence="10">Lachesin</fullName>
    </submittedName>
</protein>
<dbReference type="RefSeq" id="XP_030387280.1">
    <property type="nucleotide sequence ID" value="XM_030531420.1"/>
</dbReference>
<feature type="domain" description="Ig-like" evidence="8">
    <location>
        <begin position="138"/>
        <end position="226"/>
    </location>
</feature>
<evidence type="ECO:0000259" key="8">
    <source>
        <dbReference type="PROSITE" id="PS50835"/>
    </source>
</evidence>
<evidence type="ECO:0000256" key="4">
    <source>
        <dbReference type="ARBA" id="ARBA00023180"/>
    </source>
</evidence>
<dbReference type="GO" id="GO:0009653">
    <property type="term" value="P:anatomical structure morphogenesis"/>
    <property type="evidence" value="ECO:0007669"/>
    <property type="project" value="UniProtKB-ARBA"/>
</dbReference>
<keyword evidence="5" id="KW-0393">Immunoglobulin domain</keyword>
<dbReference type="InterPro" id="IPR003599">
    <property type="entry name" value="Ig_sub"/>
</dbReference>
<feature type="region of interest" description="Disordered" evidence="6">
    <location>
        <begin position="28"/>
        <end position="58"/>
    </location>
</feature>
<evidence type="ECO:0000256" key="1">
    <source>
        <dbReference type="ARBA" id="ARBA00004479"/>
    </source>
</evidence>
<dbReference type="Proteomes" id="UP000504634">
    <property type="component" value="Unplaced"/>
</dbReference>
<reference evidence="10" key="1">
    <citation type="submission" date="2025-08" db="UniProtKB">
        <authorList>
            <consortium name="RefSeq"/>
        </authorList>
    </citation>
    <scope>IDENTIFICATION</scope>
    <source>
        <strain evidence="10">11010-0011.00</strain>
        <tissue evidence="10">Whole body</tissue>
    </source>
</reference>
<dbReference type="InterPro" id="IPR036179">
    <property type="entry name" value="Ig-like_dom_sf"/>
</dbReference>
<feature type="compositionally biased region" description="Acidic residues" evidence="6">
    <location>
        <begin position="30"/>
        <end position="44"/>
    </location>
</feature>
<dbReference type="SMART" id="SM00409">
    <property type="entry name" value="IG"/>
    <property type="match status" value="3"/>
</dbReference>
<dbReference type="Pfam" id="PF07679">
    <property type="entry name" value="I-set"/>
    <property type="match status" value="1"/>
</dbReference>
<evidence type="ECO:0000313" key="10">
    <source>
        <dbReference type="RefSeq" id="XP_030387280.1"/>
    </source>
</evidence>
<feature type="compositionally biased region" description="Low complexity" evidence="6">
    <location>
        <begin position="45"/>
        <end position="54"/>
    </location>
</feature>
<organism evidence="9 10">
    <name type="scientific">Drosophila lebanonensis</name>
    <name type="common">Fruit fly</name>
    <name type="synonym">Scaptodrosophila lebanonensis</name>
    <dbReference type="NCBI Taxonomy" id="7225"/>
    <lineage>
        <taxon>Eukaryota</taxon>
        <taxon>Metazoa</taxon>
        <taxon>Ecdysozoa</taxon>
        <taxon>Arthropoda</taxon>
        <taxon>Hexapoda</taxon>
        <taxon>Insecta</taxon>
        <taxon>Pterygota</taxon>
        <taxon>Neoptera</taxon>
        <taxon>Endopterygota</taxon>
        <taxon>Diptera</taxon>
        <taxon>Brachycera</taxon>
        <taxon>Muscomorpha</taxon>
        <taxon>Ephydroidea</taxon>
        <taxon>Drosophilidae</taxon>
        <taxon>Scaptodrosophila</taxon>
    </lineage>
</organism>
<dbReference type="PANTHER" id="PTHR11640:SF164">
    <property type="entry name" value="MAM DOMAIN-CONTAINING GLYCOSYLPHOSPHATIDYLINOSITOL ANCHOR PROTEIN 1"/>
    <property type="match status" value="1"/>
</dbReference>
<dbReference type="OrthoDB" id="6159398at2759"/>
<dbReference type="GeneID" id="115633911"/>
<dbReference type="PANTHER" id="PTHR11640">
    <property type="entry name" value="NEPHRIN"/>
    <property type="match status" value="1"/>
</dbReference>
<keyword evidence="4" id="KW-0325">Glycoprotein</keyword>
<feature type="chain" id="PRO_5026882045" evidence="7">
    <location>
        <begin position="25"/>
        <end position="491"/>
    </location>
</feature>
<keyword evidence="7" id="KW-0732">Signal</keyword>
<dbReference type="GO" id="GO:0098609">
    <property type="term" value="P:cell-cell adhesion"/>
    <property type="evidence" value="ECO:0007669"/>
    <property type="project" value="TreeGrafter"/>
</dbReference>
<dbReference type="InterPro" id="IPR003961">
    <property type="entry name" value="FN3_dom"/>
</dbReference>
<evidence type="ECO:0000256" key="2">
    <source>
        <dbReference type="ARBA" id="ARBA00023136"/>
    </source>
</evidence>
<dbReference type="Pfam" id="PF13927">
    <property type="entry name" value="Ig_3"/>
    <property type="match status" value="2"/>
</dbReference>
<keyword evidence="2" id="KW-0472">Membrane</keyword>
<evidence type="ECO:0000313" key="9">
    <source>
        <dbReference type="Proteomes" id="UP000504634"/>
    </source>
</evidence>
<accession>A0A6J2UGQ8</accession>
<evidence type="ECO:0000256" key="3">
    <source>
        <dbReference type="ARBA" id="ARBA00023157"/>
    </source>
</evidence>
<evidence type="ECO:0000256" key="5">
    <source>
        <dbReference type="ARBA" id="ARBA00023319"/>
    </source>
</evidence>
<dbReference type="GO" id="GO:0050839">
    <property type="term" value="F:cell adhesion molecule binding"/>
    <property type="evidence" value="ECO:0007669"/>
    <property type="project" value="TreeGrafter"/>
</dbReference>
<dbReference type="CDD" id="cd00063">
    <property type="entry name" value="FN3"/>
    <property type="match status" value="1"/>
</dbReference>
<keyword evidence="9" id="KW-1185">Reference proteome</keyword>
<proteinExistence type="predicted"/>
<dbReference type="Gene3D" id="2.60.40.10">
    <property type="entry name" value="Immunoglobulins"/>
    <property type="match status" value="3"/>
</dbReference>
<dbReference type="AlphaFoldDB" id="A0A6J2UGQ8"/>